<sequence length="334" mass="35674">MAHTIPTTMTAAVYKPGHVDLVLEKYYPIRKIEDDEILLKVSACGVCHSDVFFLSGVGLDTRTYVLGHEISGKPVQLGSKVDKKIEIGKLYSVFLTVIQGGLPDTTIGQGADGGYAQYVIVKPENLVEVPENVSPEAAAVASDAATTAYNAVKHTAGGMKVLIFGAGGLGHLAVQFAKYLGATVYVCDFKPAARQLALDLGADDAFDLIDMTNKTAAGFTVDCTIDFVANIQTFNLAMAALKGNEVKFPLTQRLVMVGVSADTLSFSTSSTLFTGVQIFTTIYGPESAVEQVLQLISKGIIRPHIETVPLAQVQKAIDDLRAFRTMGRKVVIPN</sequence>
<evidence type="ECO:0000256" key="5">
    <source>
        <dbReference type="ARBA" id="ARBA00023002"/>
    </source>
</evidence>
<protein>
    <submittedName>
        <fullName evidence="8">Alcohol dehydrogenase</fullName>
    </submittedName>
</protein>
<dbReference type="PROSITE" id="PS00059">
    <property type="entry name" value="ADH_ZINC"/>
    <property type="match status" value="1"/>
</dbReference>
<feature type="domain" description="Enoyl reductase (ER)" evidence="7">
    <location>
        <begin position="17"/>
        <end position="331"/>
    </location>
</feature>
<name>A0A8H6Y2R0_9AGAR</name>
<dbReference type="Gene3D" id="3.90.180.10">
    <property type="entry name" value="Medium-chain alcohol dehydrogenases, catalytic domain"/>
    <property type="match status" value="1"/>
</dbReference>
<dbReference type="Proteomes" id="UP000623467">
    <property type="component" value="Unassembled WGS sequence"/>
</dbReference>
<dbReference type="PANTHER" id="PTHR42940">
    <property type="entry name" value="ALCOHOL DEHYDROGENASE 1-RELATED"/>
    <property type="match status" value="1"/>
</dbReference>
<keyword evidence="3 6" id="KW-0479">Metal-binding</keyword>
<accession>A0A8H6Y2R0</accession>
<dbReference type="Pfam" id="PF08240">
    <property type="entry name" value="ADH_N"/>
    <property type="match status" value="1"/>
</dbReference>
<dbReference type="InterPro" id="IPR013149">
    <property type="entry name" value="ADH-like_C"/>
</dbReference>
<evidence type="ECO:0000256" key="6">
    <source>
        <dbReference type="RuleBase" id="RU361277"/>
    </source>
</evidence>
<comment type="cofactor">
    <cofactor evidence="1 6">
        <name>Zn(2+)</name>
        <dbReference type="ChEBI" id="CHEBI:29105"/>
    </cofactor>
</comment>
<evidence type="ECO:0000256" key="1">
    <source>
        <dbReference type="ARBA" id="ARBA00001947"/>
    </source>
</evidence>
<evidence type="ECO:0000259" key="7">
    <source>
        <dbReference type="SMART" id="SM00829"/>
    </source>
</evidence>
<dbReference type="InterPro" id="IPR013154">
    <property type="entry name" value="ADH-like_N"/>
</dbReference>
<evidence type="ECO:0000256" key="3">
    <source>
        <dbReference type="ARBA" id="ARBA00022723"/>
    </source>
</evidence>
<evidence type="ECO:0000313" key="9">
    <source>
        <dbReference type="Proteomes" id="UP000623467"/>
    </source>
</evidence>
<dbReference type="InterPro" id="IPR036291">
    <property type="entry name" value="NAD(P)-bd_dom_sf"/>
</dbReference>
<dbReference type="GO" id="GO:0008270">
    <property type="term" value="F:zinc ion binding"/>
    <property type="evidence" value="ECO:0007669"/>
    <property type="project" value="InterPro"/>
</dbReference>
<evidence type="ECO:0000256" key="4">
    <source>
        <dbReference type="ARBA" id="ARBA00022833"/>
    </source>
</evidence>
<dbReference type="Pfam" id="PF00107">
    <property type="entry name" value="ADH_zinc_N"/>
    <property type="match status" value="1"/>
</dbReference>
<dbReference type="AlphaFoldDB" id="A0A8H6Y2R0"/>
<dbReference type="GO" id="GO:0004022">
    <property type="term" value="F:alcohol dehydrogenase (NAD+) activity"/>
    <property type="evidence" value="ECO:0007669"/>
    <property type="project" value="TreeGrafter"/>
</dbReference>
<keyword evidence="4 6" id="KW-0862">Zinc</keyword>
<dbReference type="SUPFAM" id="SSF50129">
    <property type="entry name" value="GroES-like"/>
    <property type="match status" value="1"/>
</dbReference>
<dbReference type="SMART" id="SM00829">
    <property type="entry name" value="PKS_ER"/>
    <property type="match status" value="1"/>
</dbReference>
<evidence type="ECO:0000313" key="8">
    <source>
        <dbReference type="EMBL" id="KAF7350737.1"/>
    </source>
</evidence>
<dbReference type="PANTHER" id="PTHR42940:SF8">
    <property type="entry name" value="VACUOLAR PROTEIN SORTING-ASSOCIATED PROTEIN 11"/>
    <property type="match status" value="1"/>
</dbReference>
<evidence type="ECO:0000256" key="2">
    <source>
        <dbReference type="ARBA" id="ARBA00008072"/>
    </source>
</evidence>
<proteinExistence type="inferred from homology"/>
<dbReference type="Gene3D" id="3.40.50.720">
    <property type="entry name" value="NAD(P)-binding Rossmann-like Domain"/>
    <property type="match status" value="1"/>
</dbReference>
<comment type="similarity">
    <text evidence="2 6">Belongs to the zinc-containing alcohol dehydrogenase family.</text>
</comment>
<dbReference type="InterPro" id="IPR011032">
    <property type="entry name" value="GroES-like_sf"/>
</dbReference>
<gene>
    <name evidence="8" type="ORF">MSAN_01634800</name>
</gene>
<dbReference type="EMBL" id="JACAZH010000014">
    <property type="protein sequence ID" value="KAF7350737.1"/>
    <property type="molecule type" value="Genomic_DNA"/>
</dbReference>
<organism evidence="8 9">
    <name type="scientific">Mycena sanguinolenta</name>
    <dbReference type="NCBI Taxonomy" id="230812"/>
    <lineage>
        <taxon>Eukaryota</taxon>
        <taxon>Fungi</taxon>
        <taxon>Dikarya</taxon>
        <taxon>Basidiomycota</taxon>
        <taxon>Agaricomycotina</taxon>
        <taxon>Agaricomycetes</taxon>
        <taxon>Agaricomycetidae</taxon>
        <taxon>Agaricales</taxon>
        <taxon>Marasmiineae</taxon>
        <taxon>Mycenaceae</taxon>
        <taxon>Mycena</taxon>
    </lineage>
</organism>
<keyword evidence="9" id="KW-1185">Reference proteome</keyword>
<dbReference type="OrthoDB" id="1879366at2759"/>
<dbReference type="InterPro" id="IPR002328">
    <property type="entry name" value="ADH_Zn_CS"/>
</dbReference>
<dbReference type="GO" id="GO:0005737">
    <property type="term" value="C:cytoplasm"/>
    <property type="evidence" value="ECO:0007669"/>
    <property type="project" value="TreeGrafter"/>
</dbReference>
<reference evidence="8" key="1">
    <citation type="submission" date="2020-05" db="EMBL/GenBank/DDBJ databases">
        <title>Mycena genomes resolve the evolution of fungal bioluminescence.</title>
        <authorList>
            <person name="Tsai I.J."/>
        </authorList>
    </citation>
    <scope>NUCLEOTIDE SEQUENCE</scope>
    <source>
        <strain evidence="8">160909Yilan</strain>
    </source>
</reference>
<keyword evidence="5" id="KW-0560">Oxidoreductase</keyword>
<dbReference type="InterPro" id="IPR020843">
    <property type="entry name" value="ER"/>
</dbReference>
<comment type="caution">
    <text evidence="8">The sequence shown here is derived from an EMBL/GenBank/DDBJ whole genome shotgun (WGS) entry which is preliminary data.</text>
</comment>
<dbReference type="SUPFAM" id="SSF51735">
    <property type="entry name" value="NAD(P)-binding Rossmann-fold domains"/>
    <property type="match status" value="1"/>
</dbReference>